<reference evidence="2" key="1">
    <citation type="submission" date="2020-06" db="EMBL/GenBank/DDBJ databases">
        <title>WGS assembly of Ceratodon purpureus strain R40.</title>
        <authorList>
            <person name="Carey S.B."/>
            <person name="Jenkins J."/>
            <person name="Shu S."/>
            <person name="Lovell J.T."/>
            <person name="Sreedasyam A."/>
            <person name="Maumus F."/>
            <person name="Tiley G.P."/>
            <person name="Fernandez-Pozo N."/>
            <person name="Barry K."/>
            <person name="Chen C."/>
            <person name="Wang M."/>
            <person name="Lipzen A."/>
            <person name="Daum C."/>
            <person name="Saski C.A."/>
            <person name="Payton A.C."/>
            <person name="Mcbreen J.C."/>
            <person name="Conrad R.E."/>
            <person name="Kollar L.M."/>
            <person name="Olsson S."/>
            <person name="Huttunen S."/>
            <person name="Landis J.B."/>
            <person name="Wickett N.J."/>
            <person name="Johnson M.G."/>
            <person name="Rensing S.A."/>
            <person name="Grimwood J."/>
            <person name="Schmutz J."/>
            <person name="Mcdaniel S.F."/>
        </authorList>
    </citation>
    <scope>NUCLEOTIDE SEQUENCE</scope>
    <source>
        <strain evidence="2">R40</strain>
    </source>
</reference>
<evidence type="ECO:0000313" key="3">
    <source>
        <dbReference type="Proteomes" id="UP000822688"/>
    </source>
</evidence>
<name>A0A8T0GMC9_CERPU</name>
<evidence type="ECO:0000256" key="1">
    <source>
        <dbReference type="SAM" id="SignalP"/>
    </source>
</evidence>
<keyword evidence="1" id="KW-0732">Signal</keyword>
<comment type="caution">
    <text evidence="2">The sequence shown here is derived from an EMBL/GenBank/DDBJ whole genome shotgun (WGS) entry which is preliminary data.</text>
</comment>
<sequence length="75" mass="8434">MAQVYLLLLYLLINANCHQLKIFRCINAYGSILVHLGSTISFHLFLRQNDLICEQNLALFCLALGNPAVLIFVAI</sequence>
<organism evidence="2 3">
    <name type="scientific">Ceratodon purpureus</name>
    <name type="common">Fire moss</name>
    <name type="synonym">Dicranum purpureum</name>
    <dbReference type="NCBI Taxonomy" id="3225"/>
    <lineage>
        <taxon>Eukaryota</taxon>
        <taxon>Viridiplantae</taxon>
        <taxon>Streptophyta</taxon>
        <taxon>Embryophyta</taxon>
        <taxon>Bryophyta</taxon>
        <taxon>Bryophytina</taxon>
        <taxon>Bryopsida</taxon>
        <taxon>Dicranidae</taxon>
        <taxon>Pseudoditrichales</taxon>
        <taxon>Ditrichaceae</taxon>
        <taxon>Ceratodon</taxon>
    </lineage>
</organism>
<feature type="chain" id="PRO_5035933979" evidence="1">
    <location>
        <begin position="18"/>
        <end position="75"/>
    </location>
</feature>
<proteinExistence type="predicted"/>
<protein>
    <submittedName>
        <fullName evidence="2">Uncharacterized protein</fullName>
    </submittedName>
</protein>
<keyword evidence="3" id="KW-1185">Reference proteome</keyword>
<dbReference type="EMBL" id="CM026431">
    <property type="protein sequence ID" value="KAG0560170.1"/>
    <property type="molecule type" value="Genomic_DNA"/>
</dbReference>
<accession>A0A8T0GMC9</accession>
<dbReference type="AlphaFoldDB" id="A0A8T0GMC9"/>
<evidence type="ECO:0000313" key="2">
    <source>
        <dbReference type="EMBL" id="KAG0560170.1"/>
    </source>
</evidence>
<feature type="signal peptide" evidence="1">
    <location>
        <begin position="1"/>
        <end position="17"/>
    </location>
</feature>
<gene>
    <name evidence="2" type="ORF">KC19_10G159300</name>
</gene>
<dbReference type="Proteomes" id="UP000822688">
    <property type="component" value="Chromosome 10"/>
</dbReference>